<evidence type="ECO:0000259" key="2">
    <source>
        <dbReference type="PROSITE" id="PS50090"/>
    </source>
</evidence>
<feature type="region of interest" description="Disordered" evidence="1">
    <location>
        <begin position="1"/>
        <end position="52"/>
    </location>
</feature>
<proteinExistence type="predicted"/>
<dbReference type="Proteomes" id="UP000664169">
    <property type="component" value="Unassembled WGS sequence"/>
</dbReference>
<dbReference type="PROSITE" id="PS50090">
    <property type="entry name" value="MYB_LIKE"/>
    <property type="match status" value="1"/>
</dbReference>
<dbReference type="GO" id="GO:0003691">
    <property type="term" value="F:double-stranded telomeric DNA binding"/>
    <property type="evidence" value="ECO:0007669"/>
    <property type="project" value="TreeGrafter"/>
</dbReference>
<feature type="compositionally biased region" description="Polar residues" evidence="1">
    <location>
        <begin position="527"/>
        <end position="544"/>
    </location>
</feature>
<feature type="compositionally biased region" description="Basic and acidic residues" evidence="1">
    <location>
        <begin position="445"/>
        <end position="465"/>
    </location>
</feature>
<feature type="compositionally biased region" description="Basic and acidic residues" evidence="1">
    <location>
        <begin position="583"/>
        <end position="595"/>
    </location>
</feature>
<dbReference type="Gene3D" id="1.10.10.60">
    <property type="entry name" value="Homeodomain-like"/>
    <property type="match status" value="1"/>
</dbReference>
<name>A0A8H3I994_9LECA</name>
<dbReference type="InterPro" id="IPR052833">
    <property type="entry name" value="Telomeric_DNA-bd_trans-reg"/>
</dbReference>
<dbReference type="CDD" id="cd11660">
    <property type="entry name" value="SANT_TRF"/>
    <property type="match status" value="1"/>
</dbReference>
<reference evidence="3" key="1">
    <citation type="submission" date="2021-03" db="EMBL/GenBank/DDBJ databases">
        <authorList>
            <person name="Tagirdzhanova G."/>
        </authorList>
    </citation>
    <scope>NUCLEOTIDE SEQUENCE</scope>
</reference>
<organism evidence="3 4">
    <name type="scientific">Gomphillus americanus</name>
    <dbReference type="NCBI Taxonomy" id="1940652"/>
    <lineage>
        <taxon>Eukaryota</taxon>
        <taxon>Fungi</taxon>
        <taxon>Dikarya</taxon>
        <taxon>Ascomycota</taxon>
        <taxon>Pezizomycotina</taxon>
        <taxon>Lecanoromycetes</taxon>
        <taxon>OSLEUM clade</taxon>
        <taxon>Ostropomycetidae</taxon>
        <taxon>Ostropales</taxon>
        <taxon>Graphidaceae</taxon>
        <taxon>Gomphilloideae</taxon>
        <taxon>Gomphillus</taxon>
    </lineage>
</organism>
<feature type="region of interest" description="Disordered" evidence="1">
    <location>
        <begin position="356"/>
        <end position="595"/>
    </location>
</feature>
<protein>
    <recommendedName>
        <fullName evidence="2">Myb-like domain-containing protein</fullName>
    </recommendedName>
</protein>
<dbReference type="OrthoDB" id="5398572at2759"/>
<evidence type="ECO:0000313" key="3">
    <source>
        <dbReference type="EMBL" id="CAF9912175.1"/>
    </source>
</evidence>
<dbReference type="PANTHER" id="PTHR47807:SF1">
    <property type="entry name" value="PROTEIN TBF1"/>
    <property type="match status" value="1"/>
</dbReference>
<keyword evidence="4" id="KW-1185">Reference proteome</keyword>
<dbReference type="PANTHER" id="PTHR47807">
    <property type="entry name" value="PROTEIN TBF1"/>
    <property type="match status" value="1"/>
</dbReference>
<feature type="compositionally biased region" description="Basic residues" evidence="1">
    <location>
        <begin position="358"/>
        <end position="369"/>
    </location>
</feature>
<dbReference type="AlphaFoldDB" id="A0A8H3I994"/>
<feature type="domain" description="Myb-like" evidence="2">
    <location>
        <begin position="614"/>
        <end position="658"/>
    </location>
</feature>
<sequence length="730" mass="82331">MDNRELRRSTRARTASEEVAQPSKMKSTSRAKQGGLPIVQESPAKRSSGAFSGTTAQNSVLLSKGMDDPAEKLVDGLGDLWEMSGQFLNKVLVEPFTRDTVQQLTAKLKSSPRFQKDILQQYSKLKDAMSTYPGTPINTTTTNLRIFGLQNVKEFSEGLHRPDNILYRANLAYAIGTLVEKIIEGMDDFDSDDMLRLFFATFSRVLKSNEEVVSGSTSCLKATFDLALELQLSAFFQMLDDAAEDGQEDFEALNVLDELFYNGMELRGWDIPGLRYKELTQIQRNTIIDRINKIHNKLDKPRDLQDLRKAFSEPMLIYRCCSWARDRNMELSRQMERVPDGLLGTQEAIDAEIVRIKSPQKGRSTKAKKSSVPPAFYHPNVSPRAGTSIRGKAPVSARAQPQLSQQQSSEEDSAVTAPAYQTERDTTSPDLFEPAQFVGDEGGAEDNHSVARETERYEPTEEERMILSQHVAKKTRQANKENLPYRDPAGAPHSLSDSNERGIRPNKGKGKRLHEEIETEDDDGNATDISQDGGSAFDTQQTPERSNRQRRRMDPVPGRAGPSRVSIGNSAAREPLNRPGIGSDERTSNTQRTEKYNAVNQEAKLRVAELKIKKTPKERIPWSAEEIECLLELIEDFGSGWAKIKHKDERERNILHCRGQVALKDKARNMKMDFLKYLYIVSTEYNGANHYRANKPLPPNFECIALKKADVEKLKEMGHYDIHTINDDQE</sequence>
<gene>
    <name evidence="3" type="ORF">GOMPHAMPRED_007579</name>
</gene>
<evidence type="ECO:0000313" key="4">
    <source>
        <dbReference type="Proteomes" id="UP000664169"/>
    </source>
</evidence>
<evidence type="ECO:0000256" key="1">
    <source>
        <dbReference type="SAM" id="MobiDB-lite"/>
    </source>
</evidence>
<dbReference type="GO" id="GO:0010833">
    <property type="term" value="P:telomere maintenance via telomere lengthening"/>
    <property type="evidence" value="ECO:0007669"/>
    <property type="project" value="TreeGrafter"/>
</dbReference>
<dbReference type="InterPro" id="IPR001005">
    <property type="entry name" value="SANT/Myb"/>
</dbReference>
<accession>A0A8H3I994</accession>
<comment type="caution">
    <text evidence="3">The sequence shown here is derived from an EMBL/GenBank/DDBJ whole genome shotgun (WGS) entry which is preliminary data.</text>
</comment>
<dbReference type="EMBL" id="CAJPDQ010000007">
    <property type="protein sequence ID" value="CAF9912175.1"/>
    <property type="molecule type" value="Genomic_DNA"/>
</dbReference>
<feature type="compositionally biased region" description="Low complexity" evidence="1">
    <location>
        <begin position="396"/>
        <end position="408"/>
    </location>
</feature>